<comment type="function">
    <text evidence="3">Covalently attaches a chromophore to Cys residue(s) of phycobiliproteins.</text>
</comment>
<comment type="caution">
    <text evidence="4">The sequence shown here is derived from an EMBL/GenBank/DDBJ whole genome shotgun (WGS) entry which is preliminary data.</text>
</comment>
<proteinExistence type="inferred from homology"/>
<evidence type="ECO:0000256" key="2">
    <source>
        <dbReference type="ARBA" id="ARBA00023239"/>
    </source>
</evidence>
<protein>
    <recommendedName>
        <fullName evidence="3">Chromophore lyase CpcS/CpeS</fullName>
        <ecNumber evidence="3">4.-.-.-</ecNumber>
    </recommendedName>
</protein>
<dbReference type="Pfam" id="PF09367">
    <property type="entry name" value="CpeS"/>
    <property type="match status" value="1"/>
</dbReference>
<dbReference type="HAMAP" id="MF_01459">
    <property type="entry name" value="Chrphore_lyase_CpxS"/>
    <property type="match status" value="1"/>
</dbReference>
<comment type="similarity">
    <text evidence="1 3">Belongs to the CpcS/CpeS biliprotein lyase family.</text>
</comment>
<evidence type="ECO:0000313" key="4">
    <source>
        <dbReference type="EMBL" id="MBW4661313.1"/>
    </source>
</evidence>
<keyword evidence="2 3" id="KW-0456">Lyase</keyword>
<organism evidence="4 5">
    <name type="scientific">Drouetiella hepatica Uher 2000/2452</name>
    <dbReference type="NCBI Taxonomy" id="904376"/>
    <lineage>
        <taxon>Bacteria</taxon>
        <taxon>Bacillati</taxon>
        <taxon>Cyanobacteriota</taxon>
        <taxon>Cyanophyceae</taxon>
        <taxon>Oculatellales</taxon>
        <taxon>Oculatellaceae</taxon>
        <taxon>Drouetiella</taxon>
    </lineage>
</organism>
<dbReference type="EC" id="4.-.-.-" evidence="3"/>
<dbReference type="GO" id="GO:0016829">
    <property type="term" value="F:lyase activity"/>
    <property type="evidence" value="ECO:0007669"/>
    <property type="project" value="UniProtKB-KW"/>
</dbReference>
<accession>A0A951UR93</accession>
<dbReference type="GO" id="GO:0017006">
    <property type="term" value="P:protein-tetrapyrrole linkage"/>
    <property type="evidence" value="ECO:0007669"/>
    <property type="project" value="UniProtKB-UniRule"/>
</dbReference>
<dbReference type="AlphaFoldDB" id="A0A951UR93"/>
<reference evidence="4" key="1">
    <citation type="submission" date="2021-05" db="EMBL/GenBank/DDBJ databases">
        <authorList>
            <person name="Pietrasiak N."/>
            <person name="Ward R."/>
            <person name="Stajich J.E."/>
            <person name="Kurbessoian T."/>
        </authorList>
    </citation>
    <scope>NUCLEOTIDE SEQUENCE</scope>
    <source>
        <strain evidence="4">UHER 2000/2452</strain>
    </source>
</reference>
<dbReference type="InterPro" id="IPR012674">
    <property type="entry name" value="Calycin"/>
</dbReference>
<evidence type="ECO:0000313" key="5">
    <source>
        <dbReference type="Proteomes" id="UP000757435"/>
    </source>
</evidence>
<dbReference type="Gene3D" id="2.40.128.20">
    <property type="match status" value="1"/>
</dbReference>
<dbReference type="Proteomes" id="UP000757435">
    <property type="component" value="Unassembled WGS sequence"/>
</dbReference>
<evidence type="ECO:0000256" key="1">
    <source>
        <dbReference type="ARBA" id="ARBA00010681"/>
    </source>
</evidence>
<dbReference type="InterPro" id="IPR018536">
    <property type="entry name" value="CpcS/CpeS"/>
</dbReference>
<dbReference type="CDD" id="cd16339">
    <property type="entry name" value="CpcS"/>
    <property type="match status" value="1"/>
</dbReference>
<evidence type="ECO:0000256" key="3">
    <source>
        <dbReference type="HAMAP-Rule" id="MF_01459"/>
    </source>
</evidence>
<gene>
    <name evidence="3" type="primary">cpcS</name>
    <name evidence="4" type="ORF">KME15_21780</name>
</gene>
<dbReference type="EMBL" id="JAHHHD010000034">
    <property type="protein sequence ID" value="MBW4661313.1"/>
    <property type="molecule type" value="Genomic_DNA"/>
</dbReference>
<name>A0A951UR93_9CYAN</name>
<sequence length="182" mass="20017">MDITEFLQQSAGKWVSQRTTHQFAFKQTGSSKSNIVVEMLLKDDPAVIKLCQQHKIDPTQALCGTRVTWDGIVERGEEKRSGSTLMVPIANPDDSRAGKLLCEAGQNAPISGRYMMGEDDALTLITESEVTTSETLSSEERLWFASPNLRLRTSTLKRSGGFSMATFSSEIRMGGVQPPDQS</sequence>
<reference evidence="4" key="2">
    <citation type="journal article" date="2022" name="Microbiol. Resour. Announc.">
        <title>Metagenome Sequencing to Explore Phylogenomics of Terrestrial Cyanobacteria.</title>
        <authorList>
            <person name="Ward R.D."/>
            <person name="Stajich J.E."/>
            <person name="Johansen J.R."/>
            <person name="Huntemann M."/>
            <person name="Clum A."/>
            <person name="Foster B."/>
            <person name="Foster B."/>
            <person name="Roux S."/>
            <person name="Palaniappan K."/>
            <person name="Varghese N."/>
            <person name="Mukherjee S."/>
            <person name="Reddy T.B.K."/>
            <person name="Daum C."/>
            <person name="Copeland A."/>
            <person name="Chen I.A."/>
            <person name="Ivanova N.N."/>
            <person name="Kyrpides N.C."/>
            <person name="Shapiro N."/>
            <person name="Eloe-Fadrosh E.A."/>
            <person name="Pietrasiak N."/>
        </authorList>
    </citation>
    <scope>NUCLEOTIDE SEQUENCE</scope>
    <source>
        <strain evidence="4">UHER 2000/2452</strain>
    </source>
</reference>